<evidence type="ECO:0000313" key="2">
    <source>
        <dbReference type="Proteomes" id="UP001385389"/>
    </source>
</evidence>
<evidence type="ECO:0000313" key="1">
    <source>
        <dbReference type="EMBL" id="WWX24225.1"/>
    </source>
</evidence>
<keyword evidence="2" id="KW-1185">Reference proteome</keyword>
<proteinExistence type="predicted"/>
<sequence>MSVNTDSVQAALTYLKQKGVSEDCILAYIVALESAGAGNENPSSVFNAMLRVLEEAKPSS</sequence>
<accession>A0ABZ2J764</accession>
<dbReference type="EMBL" id="CP146609">
    <property type="protein sequence ID" value="WWX24225.1"/>
    <property type="molecule type" value="Genomic_DNA"/>
</dbReference>
<reference evidence="1 2" key="1">
    <citation type="submission" date="2024-03" db="EMBL/GenBank/DDBJ databases">
        <title>Phenotype and Genome Characterization of a Sulfate-Reducing Bacterium Pseudodesulfovibrio sp. strain 5S69, isolated from Petroleum Reservoir in Tatarstan (Russia).</title>
        <authorList>
            <person name="Bidzhieva S.K."/>
            <person name="Kadnikov V."/>
            <person name="Tourova T.P."/>
            <person name="Samigullina S.R."/>
            <person name="Sokolova D.S."/>
            <person name="Poltaraus A.B."/>
            <person name="Avtukh A.N."/>
            <person name="Tereshina V.M."/>
            <person name="Mardanov A.V."/>
            <person name="Nazina T.N."/>
        </authorList>
    </citation>
    <scope>NUCLEOTIDE SEQUENCE [LARGE SCALE GENOMIC DNA]</scope>
    <source>
        <strain evidence="1 2">5S69</strain>
    </source>
</reference>
<organism evidence="1 2">
    <name type="scientific">Pseudodesulfovibrio methanolicus</name>
    <dbReference type="NCBI Taxonomy" id="3126690"/>
    <lineage>
        <taxon>Bacteria</taxon>
        <taxon>Pseudomonadati</taxon>
        <taxon>Thermodesulfobacteriota</taxon>
        <taxon>Desulfovibrionia</taxon>
        <taxon>Desulfovibrionales</taxon>
        <taxon>Desulfovibrionaceae</taxon>
    </lineage>
</organism>
<dbReference type="Proteomes" id="UP001385389">
    <property type="component" value="Chromosome"/>
</dbReference>
<gene>
    <name evidence="1" type="ORF">V8V93_08435</name>
</gene>
<protein>
    <submittedName>
        <fullName evidence="1">Uncharacterized protein</fullName>
    </submittedName>
</protein>
<dbReference type="RefSeq" id="WP_338669916.1">
    <property type="nucleotide sequence ID" value="NZ_CP146609.1"/>
</dbReference>
<name>A0ABZ2J764_9BACT</name>